<keyword evidence="1" id="KW-0812">Transmembrane</keyword>
<comment type="caution">
    <text evidence="2">The sequence shown here is derived from an EMBL/GenBank/DDBJ whole genome shotgun (WGS) entry which is preliminary data.</text>
</comment>
<reference evidence="2 3" key="1">
    <citation type="submission" date="2011-08" db="EMBL/GenBank/DDBJ databases">
        <title>The Genome Sequence of Eubacteriaceae bacterium ACC19a.</title>
        <authorList>
            <consortium name="The Broad Institute Genome Sequencing Platform"/>
            <person name="Earl A."/>
            <person name="Ward D."/>
            <person name="Feldgarden M."/>
            <person name="Gevers D."/>
            <person name="Sizova M."/>
            <person name="Hazen A."/>
            <person name="Epstein S."/>
            <person name="Young S.K."/>
            <person name="Zeng Q."/>
            <person name="Gargeya S."/>
            <person name="Fitzgerald M."/>
            <person name="Haas B."/>
            <person name="Abouelleil A."/>
            <person name="Alvarado L."/>
            <person name="Arachchi H.M."/>
            <person name="Berlin A."/>
            <person name="Brown A."/>
            <person name="Chapman S.B."/>
            <person name="Chen Z."/>
            <person name="Dunbar C."/>
            <person name="Freedman E."/>
            <person name="Gearin G."/>
            <person name="Gellesch M."/>
            <person name="Goldberg J."/>
            <person name="Griggs A."/>
            <person name="Gujja S."/>
            <person name="Heiman D."/>
            <person name="Howarth C."/>
            <person name="Larson L."/>
            <person name="Lui A."/>
            <person name="MacDonald P.J.P."/>
            <person name="Montmayeur A."/>
            <person name="Murphy C."/>
            <person name="Neiman D."/>
            <person name="Pearson M."/>
            <person name="Priest M."/>
            <person name="Roberts A."/>
            <person name="Saif S."/>
            <person name="Shea T."/>
            <person name="Shenoy N."/>
            <person name="Sisk P."/>
            <person name="Stolte C."/>
            <person name="Sykes S."/>
            <person name="Wortman J."/>
            <person name="Nusbaum C."/>
            <person name="Birren B."/>
        </authorList>
    </citation>
    <scope>NUCLEOTIDE SEQUENCE [LARGE SCALE GENOMIC DNA]</scope>
    <source>
        <strain evidence="2 3">ACC19a</strain>
    </source>
</reference>
<dbReference type="AlphaFoldDB" id="G9X1S8"/>
<evidence type="ECO:0000313" key="3">
    <source>
        <dbReference type="Proteomes" id="UP000006437"/>
    </source>
</evidence>
<keyword evidence="1" id="KW-1133">Transmembrane helix</keyword>
<dbReference type="BioCyc" id="EBAC796937-HMP:GMGH-351-MONOMER"/>
<keyword evidence="1" id="KW-0472">Membrane</keyword>
<dbReference type="RefSeq" id="WP_009524588.1">
    <property type="nucleotide sequence ID" value="NZ_JH414547.1"/>
</dbReference>
<evidence type="ECO:0000313" key="2">
    <source>
        <dbReference type="EMBL" id="EHL13051.1"/>
    </source>
</evidence>
<dbReference type="EMBL" id="AFZE01000045">
    <property type="protein sequence ID" value="EHL13051.1"/>
    <property type="molecule type" value="Genomic_DNA"/>
</dbReference>
<dbReference type="HOGENOM" id="CLU_1730598_0_0_9"/>
<organism evidence="2 3">
    <name type="scientific">Peptoanaerobacter stomatis</name>
    <dbReference type="NCBI Taxonomy" id="796937"/>
    <lineage>
        <taxon>Bacteria</taxon>
        <taxon>Bacillati</taxon>
        <taxon>Bacillota</taxon>
        <taxon>Clostridia</taxon>
        <taxon>Peptostreptococcales</taxon>
        <taxon>Filifactoraceae</taxon>
        <taxon>Peptoanaerobacter</taxon>
    </lineage>
</organism>
<accession>G9X1S8</accession>
<sequence length="164" mass="19287">MDITSIIYLSVLIMLGVFFVNKMFNPPVVHDYKLKTIVFAKEAEKSLKTTERGKHIFTSNAKNKLILPWEFDLWTQADLFENAIVLKKYKKEKVVYFYELYAIQPLLVNSLFVKGKYFGYVFIFRDKKEIILKSCDMCDMDVFVNKLCSLFPPEKNEAIIRDVD</sequence>
<proteinExistence type="predicted"/>
<feature type="transmembrane region" description="Helical" evidence="1">
    <location>
        <begin position="6"/>
        <end position="24"/>
    </location>
</feature>
<name>G9X1S8_9FIRM</name>
<dbReference type="Proteomes" id="UP000006437">
    <property type="component" value="Unassembled WGS sequence"/>
</dbReference>
<gene>
    <name evidence="2" type="ORF">HMPREF9629_00351</name>
</gene>
<protein>
    <submittedName>
        <fullName evidence="2">Uncharacterized protein</fullName>
    </submittedName>
</protein>
<evidence type="ECO:0000256" key="1">
    <source>
        <dbReference type="SAM" id="Phobius"/>
    </source>
</evidence>
<dbReference type="PATRIC" id="fig|796937.3.peg.1573"/>